<evidence type="ECO:0000313" key="15">
    <source>
        <dbReference type="Proteomes" id="UP000315949"/>
    </source>
</evidence>
<dbReference type="Pfam" id="PF04963">
    <property type="entry name" value="Sigma54_CBD"/>
    <property type="match status" value="1"/>
</dbReference>
<keyword evidence="7 10" id="KW-0731">Sigma factor</keyword>
<evidence type="ECO:0000313" key="14">
    <source>
        <dbReference type="EMBL" id="TWT18033.1"/>
    </source>
</evidence>
<protein>
    <recommendedName>
        <fullName evidence="2 10">RNA polymerase sigma-54 factor</fullName>
    </recommendedName>
</protein>
<dbReference type="Proteomes" id="UP000315949">
    <property type="component" value="Unassembled WGS sequence"/>
</dbReference>
<evidence type="ECO:0000256" key="10">
    <source>
        <dbReference type="PIRNR" id="PIRNR000774"/>
    </source>
</evidence>
<evidence type="ECO:0000256" key="8">
    <source>
        <dbReference type="ARBA" id="ARBA00023125"/>
    </source>
</evidence>
<dbReference type="GO" id="GO:0003677">
    <property type="term" value="F:DNA binding"/>
    <property type="evidence" value="ECO:0007669"/>
    <property type="project" value="UniProtKB-KW"/>
</dbReference>
<dbReference type="GO" id="GO:0016987">
    <property type="term" value="F:sigma factor activity"/>
    <property type="evidence" value="ECO:0007669"/>
    <property type="project" value="UniProtKB-KW"/>
</dbReference>
<dbReference type="NCBIfam" id="TIGR02395">
    <property type="entry name" value="rpoN_sigma"/>
    <property type="match status" value="1"/>
</dbReference>
<dbReference type="PIRSF" id="PIRSF000774">
    <property type="entry name" value="RpoN"/>
    <property type="match status" value="1"/>
</dbReference>
<dbReference type="GO" id="GO:0000428">
    <property type="term" value="C:DNA-directed RNA polymerase complex"/>
    <property type="evidence" value="ECO:0007669"/>
    <property type="project" value="UniProtKB-KW"/>
</dbReference>
<organism evidence="14 15">
    <name type="scientific">Luteimonas wenzhouensis</name>
    <dbReference type="NCBI Taxonomy" id="2599615"/>
    <lineage>
        <taxon>Bacteria</taxon>
        <taxon>Pseudomonadati</taxon>
        <taxon>Pseudomonadota</taxon>
        <taxon>Gammaproteobacteria</taxon>
        <taxon>Lysobacterales</taxon>
        <taxon>Lysobacteraceae</taxon>
        <taxon>Luteimonas</taxon>
    </lineage>
</organism>
<evidence type="ECO:0000256" key="6">
    <source>
        <dbReference type="ARBA" id="ARBA00023015"/>
    </source>
</evidence>
<dbReference type="PROSITE" id="PS00717">
    <property type="entry name" value="SIGMA54_1"/>
    <property type="match status" value="1"/>
</dbReference>
<keyword evidence="3 10" id="KW-0240">DNA-directed RNA polymerase</keyword>
<dbReference type="Gene3D" id="1.10.10.60">
    <property type="entry name" value="Homeodomain-like"/>
    <property type="match status" value="1"/>
</dbReference>
<feature type="region of interest" description="Disordered" evidence="12">
    <location>
        <begin position="446"/>
        <end position="466"/>
    </location>
</feature>
<dbReference type="RefSeq" id="WP_146313150.1">
    <property type="nucleotide sequence ID" value="NZ_VOHE01000006.1"/>
</dbReference>
<keyword evidence="6 10" id="KW-0805">Transcription regulation</keyword>
<evidence type="ECO:0000256" key="2">
    <source>
        <dbReference type="ARBA" id="ARBA00019942"/>
    </source>
</evidence>
<evidence type="ECO:0000259" key="13">
    <source>
        <dbReference type="PROSITE" id="PS50943"/>
    </source>
</evidence>
<accession>A0A5C5TUX7</accession>
<name>A0A5C5TUX7_9GAMM</name>
<keyword evidence="9 10" id="KW-0804">Transcription</keyword>
<dbReference type="CDD" id="cd00093">
    <property type="entry name" value="HTH_XRE"/>
    <property type="match status" value="1"/>
</dbReference>
<dbReference type="PRINTS" id="PR00045">
    <property type="entry name" value="SIGMA54FCT"/>
</dbReference>
<sequence>MKANLRIGITQGVNLTPQLLQSIRLLQLTAPQLEQELRQALERNPLLEQEEIEDEDAEEAVPEAAAVEVAAWDELPEPAFLSGGATGGGDEDATLRIADGESSDPRLRLLRELALHWDPADLEVAAWWLDHCDDRGYLERPLDELLAAARAAFPHRAGDVGLLRIRLLHGDWPGMAAADARECLAAQLRALPADASTGLAARILDQQMELLAAHDVDALAAATGADPGAVQAAVATILSLRPHPVQAPVAAEDGHIVPDVIAWRAGGGWRVALSSRGAPRLRIAPHCERALAGSDHQVLRGLLDEARWLVRGVNMRNETLLRTAQVLVERQAGFLDHGPEAILPLTLREVADAIGMHESTVSRIVSGKYIQTPRGTFELKRLFAVRLEGAEVSGAAVRAMVKRLIDEEPANAPLADDVIAGLLARQGIRIARRTVAKYRDQLSIGPARARRRAATRPARPSRQEYV</sequence>
<comment type="caution">
    <text evidence="14">The sequence shown here is derived from an EMBL/GenBank/DDBJ whole genome shotgun (WGS) entry which is preliminary data.</text>
</comment>
<dbReference type="PROSITE" id="PS50943">
    <property type="entry name" value="HTH_CROC1"/>
    <property type="match status" value="1"/>
</dbReference>
<gene>
    <name evidence="14" type="primary">rpoN</name>
    <name evidence="14" type="ORF">FQY79_12050</name>
</gene>
<dbReference type="GO" id="GO:0006352">
    <property type="term" value="P:DNA-templated transcription initiation"/>
    <property type="evidence" value="ECO:0007669"/>
    <property type="project" value="InterPro"/>
</dbReference>
<proteinExistence type="inferred from homology"/>
<comment type="function">
    <text evidence="10">Sigma factors are initiation factors that promote the attachment of RNA polymerase to specific initiation sites and are then released.</text>
</comment>
<feature type="coiled-coil region" evidence="11">
    <location>
        <begin position="23"/>
        <end position="50"/>
    </location>
</feature>
<evidence type="ECO:0000256" key="3">
    <source>
        <dbReference type="ARBA" id="ARBA00022478"/>
    </source>
</evidence>
<dbReference type="GO" id="GO:0001216">
    <property type="term" value="F:DNA-binding transcription activator activity"/>
    <property type="evidence" value="ECO:0007669"/>
    <property type="project" value="InterPro"/>
</dbReference>
<dbReference type="InterPro" id="IPR001387">
    <property type="entry name" value="Cro/C1-type_HTH"/>
</dbReference>
<keyword evidence="11" id="KW-0175">Coiled coil</keyword>
<dbReference type="InterPro" id="IPR007046">
    <property type="entry name" value="RNA_pol_sigma_54_core-bd"/>
</dbReference>
<evidence type="ECO:0000256" key="5">
    <source>
        <dbReference type="ARBA" id="ARBA00022695"/>
    </source>
</evidence>
<evidence type="ECO:0000256" key="1">
    <source>
        <dbReference type="ARBA" id="ARBA00008798"/>
    </source>
</evidence>
<evidence type="ECO:0000256" key="9">
    <source>
        <dbReference type="ARBA" id="ARBA00023163"/>
    </source>
</evidence>
<keyword evidence="4 10" id="KW-0808">Transferase</keyword>
<dbReference type="InterPro" id="IPR000394">
    <property type="entry name" value="RNA_pol_sigma_54"/>
</dbReference>
<reference evidence="14 15" key="1">
    <citation type="submission" date="2019-07" db="EMBL/GenBank/DDBJ databases">
        <title>Luteimonas sp. YD-1 nov., isolated from acidic soil.</title>
        <authorList>
            <person name="Zhou J."/>
        </authorList>
    </citation>
    <scope>NUCLEOTIDE SEQUENCE [LARGE SCALE GENOMIC DNA]</scope>
    <source>
        <strain evidence="14 15">YD-1</strain>
    </source>
</reference>
<dbReference type="PROSITE" id="PS00718">
    <property type="entry name" value="SIGMA54_2"/>
    <property type="match status" value="1"/>
</dbReference>
<keyword evidence="8 10" id="KW-0238">DNA-binding</keyword>
<comment type="similarity">
    <text evidence="1 10">Belongs to the sigma-54 factor family.</text>
</comment>
<dbReference type="EMBL" id="VOHE01000006">
    <property type="protein sequence ID" value="TWT18033.1"/>
    <property type="molecule type" value="Genomic_DNA"/>
</dbReference>
<evidence type="ECO:0000256" key="4">
    <source>
        <dbReference type="ARBA" id="ARBA00022679"/>
    </source>
</evidence>
<dbReference type="AlphaFoldDB" id="A0A5C5TUX7"/>
<keyword evidence="5 10" id="KW-0548">Nucleotidyltransferase</keyword>
<dbReference type="PANTHER" id="PTHR32248:SF4">
    <property type="entry name" value="RNA POLYMERASE SIGMA-54 FACTOR"/>
    <property type="match status" value="1"/>
</dbReference>
<dbReference type="PANTHER" id="PTHR32248">
    <property type="entry name" value="RNA POLYMERASE SIGMA-54 FACTOR"/>
    <property type="match status" value="1"/>
</dbReference>
<dbReference type="InterPro" id="IPR007634">
    <property type="entry name" value="RNA_pol_sigma_54_DNA-bd"/>
</dbReference>
<keyword evidence="15" id="KW-1185">Reference proteome</keyword>
<dbReference type="Pfam" id="PF00309">
    <property type="entry name" value="Sigma54_AID"/>
    <property type="match status" value="1"/>
</dbReference>
<evidence type="ECO:0000256" key="12">
    <source>
        <dbReference type="SAM" id="MobiDB-lite"/>
    </source>
</evidence>
<dbReference type="Pfam" id="PF04552">
    <property type="entry name" value="Sigma54_DBD"/>
    <property type="match status" value="1"/>
</dbReference>
<dbReference type="PROSITE" id="PS50044">
    <property type="entry name" value="SIGMA54_3"/>
    <property type="match status" value="1"/>
</dbReference>
<feature type="domain" description="HTH cro/C1-type" evidence="13">
    <location>
        <begin position="345"/>
        <end position="369"/>
    </location>
</feature>
<dbReference type="GO" id="GO:0016779">
    <property type="term" value="F:nucleotidyltransferase activity"/>
    <property type="evidence" value="ECO:0007669"/>
    <property type="project" value="UniProtKB-KW"/>
</dbReference>
<evidence type="ECO:0000256" key="7">
    <source>
        <dbReference type="ARBA" id="ARBA00023082"/>
    </source>
</evidence>
<evidence type="ECO:0000256" key="11">
    <source>
        <dbReference type="SAM" id="Coils"/>
    </source>
</evidence>
<dbReference type="OrthoDB" id="9814402at2"/>